<reference evidence="2 3" key="1">
    <citation type="journal article" date="2018" name="Sci. Rep.">
        <title>Genomic signatures of local adaptation to the degree of environmental predictability in rotifers.</title>
        <authorList>
            <person name="Franch-Gras L."/>
            <person name="Hahn C."/>
            <person name="Garcia-Roger E.M."/>
            <person name="Carmona M.J."/>
            <person name="Serra M."/>
            <person name="Gomez A."/>
        </authorList>
    </citation>
    <scope>NUCLEOTIDE SEQUENCE [LARGE SCALE GENOMIC DNA]</scope>
    <source>
        <strain evidence="2">HYR1</strain>
    </source>
</reference>
<feature type="transmembrane region" description="Helical" evidence="1">
    <location>
        <begin position="53"/>
        <end position="76"/>
    </location>
</feature>
<keyword evidence="1" id="KW-1133">Transmembrane helix</keyword>
<dbReference type="EMBL" id="REGN01003163">
    <property type="protein sequence ID" value="RNA24156.1"/>
    <property type="molecule type" value="Genomic_DNA"/>
</dbReference>
<sequence length="167" mass="18703">MANNHPLPTTQNYKQLSSNTYQQPTSNHNQQLSTVNGKPLSTVKGQQQPLTTILLLLLLLNFLVVLVVVVVVVVIIVVKSSIVVGGCCWPLTVDCCWLWLEVVFLNKKNLKFVEMNKILLTDIKLSKLPKRISLEFGFQSMHDTVDKRLPINPSLCLIQLNSAPSKL</sequence>
<dbReference type="AlphaFoldDB" id="A0A3M7RKS1"/>
<feature type="transmembrane region" description="Helical" evidence="1">
    <location>
        <begin position="82"/>
        <end position="105"/>
    </location>
</feature>
<proteinExistence type="predicted"/>
<evidence type="ECO:0000313" key="2">
    <source>
        <dbReference type="EMBL" id="RNA24156.1"/>
    </source>
</evidence>
<evidence type="ECO:0000313" key="3">
    <source>
        <dbReference type="Proteomes" id="UP000276133"/>
    </source>
</evidence>
<accession>A0A3M7RKS1</accession>
<keyword evidence="1" id="KW-0812">Transmembrane</keyword>
<gene>
    <name evidence="2" type="ORF">BpHYR1_009358</name>
</gene>
<evidence type="ECO:0008006" key="4">
    <source>
        <dbReference type="Google" id="ProtNLM"/>
    </source>
</evidence>
<evidence type="ECO:0000256" key="1">
    <source>
        <dbReference type="SAM" id="Phobius"/>
    </source>
</evidence>
<name>A0A3M7RKS1_BRAPC</name>
<dbReference type="Proteomes" id="UP000276133">
    <property type="component" value="Unassembled WGS sequence"/>
</dbReference>
<protein>
    <recommendedName>
        <fullName evidence="4">Transmembrane protein</fullName>
    </recommendedName>
</protein>
<organism evidence="2 3">
    <name type="scientific">Brachionus plicatilis</name>
    <name type="common">Marine rotifer</name>
    <name type="synonym">Brachionus muelleri</name>
    <dbReference type="NCBI Taxonomy" id="10195"/>
    <lineage>
        <taxon>Eukaryota</taxon>
        <taxon>Metazoa</taxon>
        <taxon>Spiralia</taxon>
        <taxon>Gnathifera</taxon>
        <taxon>Rotifera</taxon>
        <taxon>Eurotatoria</taxon>
        <taxon>Monogononta</taxon>
        <taxon>Pseudotrocha</taxon>
        <taxon>Ploima</taxon>
        <taxon>Brachionidae</taxon>
        <taxon>Brachionus</taxon>
    </lineage>
</organism>
<comment type="caution">
    <text evidence="2">The sequence shown here is derived from an EMBL/GenBank/DDBJ whole genome shotgun (WGS) entry which is preliminary data.</text>
</comment>
<keyword evidence="3" id="KW-1185">Reference proteome</keyword>
<keyword evidence="1" id="KW-0472">Membrane</keyword>